<protein>
    <recommendedName>
        <fullName evidence="7">Fibronectin type III-like domain-containing protein</fullName>
    </recommendedName>
</protein>
<reference evidence="5 6" key="1">
    <citation type="journal article" date="2015" name="Antonie Van Leeuwenhoek">
        <title>Tamlana nanhaiensis sp. nov., isolated from surface seawater collected from the South China Sea.</title>
        <authorList>
            <person name="Liu X."/>
            <person name="Lai Q."/>
            <person name="Du Y."/>
            <person name="Li G."/>
            <person name="Sun F."/>
            <person name="Shao Z."/>
        </authorList>
    </citation>
    <scope>NUCLEOTIDE SEQUENCE [LARGE SCALE GENOMIC DNA]</scope>
    <source>
        <strain evidence="5 6">FHC16</strain>
    </source>
</reference>
<dbReference type="STRING" id="1382798.PK35_03800"/>
<dbReference type="InterPro" id="IPR026891">
    <property type="entry name" value="Fn3-like"/>
</dbReference>
<dbReference type="PANTHER" id="PTHR42715">
    <property type="entry name" value="BETA-GLUCOSIDASE"/>
    <property type="match status" value="1"/>
</dbReference>
<evidence type="ECO:0000256" key="1">
    <source>
        <dbReference type="ARBA" id="ARBA00005336"/>
    </source>
</evidence>
<dbReference type="EMBL" id="JTDV01000002">
    <property type="protein sequence ID" value="KJD33875.1"/>
    <property type="molecule type" value="Genomic_DNA"/>
</dbReference>
<dbReference type="PANTHER" id="PTHR42715:SF10">
    <property type="entry name" value="BETA-GLUCOSIDASE"/>
    <property type="match status" value="1"/>
</dbReference>
<organism evidence="5 6">
    <name type="scientific">Neotamlana nanhaiensis</name>
    <dbReference type="NCBI Taxonomy" id="1382798"/>
    <lineage>
        <taxon>Bacteria</taxon>
        <taxon>Pseudomonadati</taxon>
        <taxon>Bacteroidota</taxon>
        <taxon>Flavobacteriia</taxon>
        <taxon>Flavobacteriales</taxon>
        <taxon>Flavobacteriaceae</taxon>
        <taxon>Neotamlana</taxon>
    </lineage>
</organism>
<name>A0A0D7W426_9FLAO</name>
<dbReference type="Pfam" id="PF01915">
    <property type="entry name" value="Glyco_hydro_3_C"/>
    <property type="match status" value="1"/>
</dbReference>
<evidence type="ECO:0000259" key="3">
    <source>
        <dbReference type="Pfam" id="PF01915"/>
    </source>
</evidence>
<dbReference type="Gene3D" id="2.60.40.10">
    <property type="entry name" value="Immunoglobulins"/>
    <property type="match status" value="1"/>
</dbReference>
<feature type="domain" description="Glycoside hydrolase family 3 C-terminal" evidence="3">
    <location>
        <begin position="2"/>
        <end position="142"/>
    </location>
</feature>
<keyword evidence="2" id="KW-0378">Hydrolase</keyword>
<dbReference type="Pfam" id="PF14310">
    <property type="entry name" value="Fn3-like"/>
    <property type="match status" value="1"/>
</dbReference>
<dbReference type="InterPro" id="IPR036881">
    <property type="entry name" value="Glyco_hydro_3_C_sf"/>
</dbReference>
<comment type="similarity">
    <text evidence="1">Belongs to the glycosyl hydrolase 3 family.</text>
</comment>
<dbReference type="Gene3D" id="3.40.50.1700">
    <property type="entry name" value="Glycoside hydrolase family 3 C-terminal domain"/>
    <property type="match status" value="1"/>
</dbReference>
<evidence type="ECO:0000259" key="4">
    <source>
        <dbReference type="Pfam" id="PF14310"/>
    </source>
</evidence>
<gene>
    <name evidence="5" type="ORF">PK35_03800</name>
</gene>
<evidence type="ECO:0000313" key="6">
    <source>
        <dbReference type="Proteomes" id="UP000032361"/>
    </source>
</evidence>
<comment type="caution">
    <text evidence="5">The sequence shown here is derived from an EMBL/GenBank/DDBJ whole genome shotgun (WGS) entry which is preliminary data.</text>
</comment>
<dbReference type="InterPro" id="IPR002772">
    <property type="entry name" value="Glyco_hydro_3_C"/>
</dbReference>
<dbReference type="Proteomes" id="UP000032361">
    <property type="component" value="Unassembled WGS sequence"/>
</dbReference>
<dbReference type="PATRIC" id="fig|1382798.3.peg.1930"/>
<evidence type="ECO:0000256" key="2">
    <source>
        <dbReference type="ARBA" id="ARBA00022801"/>
    </source>
</evidence>
<accession>A0A0D7W426</accession>
<feature type="domain" description="Fibronectin type III-like" evidence="4">
    <location>
        <begin position="179"/>
        <end position="220"/>
    </location>
</feature>
<dbReference type="AlphaFoldDB" id="A0A0D7W426"/>
<dbReference type="InterPro" id="IPR050288">
    <property type="entry name" value="Cellulose_deg_GH3"/>
</dbReference>
<proteinExistence type="inferred from homology"/>
<dbReference type="InterPro" id="IPR013783">
    <property type="entry name" value="Ig-like_fold"/>
</dbReference>
<dbReference type="SUPFAM" id="SSF52279">
    <property type="entry name" value="Beta-D-glucan exohydrolase, C-terminal domain"/>
    <property type="match status" value="1"/>
</dbReference>
<sequence>MIVLGENGLQSGEARSRTNLQLPSLQQELLEAVYKVNPNIVLVLNNGRPLAITWADQHIPAIVEAWHLGTEAGNAIAQVLYGDYNPSAKLPMTFPRNVGQVPIYYNYKNTGRPTNKDNNVFWSHYSDVEKTPLYPFGHGLSYATFEYSNLKLNRNTFAIGDDIKVSVNLKNTGKLLGKEVIQLYIRDFYGSVTCPVKELKGFELVGLNPGETKTISFTLN</sequence>
<evidence type="ECO:0000313" key="5">
    <source>
        <dbReference type="EMBL" id="KJD33875.1"/>
    </source>
</evidence>
<evidence type="ECO:0008006" key="7">
    <source>
        <dbReference type="Google" id="ProtNLM"/>
    </source>
</evidence>
<keyword evidence="6" id="KW-1185">Reference proteome</keyword>
<dbReference type="GO" id="GO:0004553">
    <property type="term" value="F:hydrolase activity, hydrolyzing O-glycosyl compounds"/>
    <property type="evidence" value="ECO:0007669"/>
    <property type="project" value="InterPro"/>
</dbReference>
<dbReference type="GO" id="GO:0005975">
    <property type="term" value="P:carbohydrate metabolic process"/>
    <property type="evidence" value="ECO:0007669"/>
    <property type="project" value="InterPro"/>
</dbReference>